<dbReference type="EMBL" id="CP090978">
    <property type="protein sequence ID" value="UJF34717.1"/>
    <property type="molecule type" value="Genomic_DNA"/>
</dbReference>
<dbReference type="Proteomes" id="UP001649230">
    <property type="component" value="Chromosome"/>
</dbReference>
<dbReference type="SUPFAM" id="SSF56059">
    <property type="entry name" value="Glutathione synthetase ATP-binding domain-like"/>
    <property type="match status" value="1"/>
</dbReference>
<organism evidence="1 2">
    <name type="scientific">Paenibacillus hexagrammi</name>
    <dbReference type="NCBI Taxonomy" id="2908839"/>
    <lineage>
        <taxon>Bacteria</taxon>
        <taxon>Bacillati</taxon>
        <taxon>Bacillota</taxon>
        <taxon>Bacilli</taxon>
        <taxon>Bacillales</taxon>
        <taxon>Paenibacillaceae</taxon>
        <taxon>Paenibacillus</taxon>
    </lineage>
</organism>
<gene>
    <name evidence="1" type="ORF">L0M14_05990</name>
</gene>
<protein>
    <submittedName>
        <fullName evidence="1">YheC/YheD family protein</fullName>
    </submittedName>
</protein>
<dbReference type="Pfam" id="PF14398">
    <property type="entry name" value="ATPgrasp_YheCD"/>
    <property type="match status" value="1"/>
</dbReference>
<name>A0ABY3SKY3_9BACL</name>
<evidence type="ECO:0000313" key="2">
    <source>
        <dbReference type="Proteomes" id="UP001649230"/>
    </source>
</evidence>
<accession>A0ABY3SKY3</accession>
<dbReference type="Gene3D" id="3.30.470.20">
    <property type="entry name" value="ATP-grasp fold, B domain"/>
    <property type="match status" value="1"/>
</dbReference>
<proteinExistence type="predicted"/>
<dbReference type="InterPro" id="IPR026838">
    <property type="entry name" value="YheC/D"/>
</dbReference>
<reference evidence="1 2" key="1">
    <citation type="journal article" date="2024" name="Int. J. Syst. Evol. Microbiol.">
        <title>Paenibacillus hexagrammi sp. nov., a novel bacterium isolated from the gut content of Hexagrammos agrammus.</title>
        <authorList>
            <person name="Jung H.K."/>
            <person name="Kim D.G."/>
            <person name="Zin H."/>
            <person name="Park J."/>
            <person name="Jung H."/>
            <person name="Kim Y.O."/>
            <person name="Kong H.J."/>
            <person name="Kim J.W."/>
            <person name="Kim Y.S."/>
        </authorList>
    </citation>
    <scope>NUCLEOTIDE SEQUENCE [LARGE SCALE GENOMIC DNA]</scope>
    <source>
        <strain evidence="1 2">YPD9-1</strain>
    </source>
</reference>
<dbReference type="RefSeq" id="WP_235121291.1">
    <property type="nucleotide sequence ID" value="NZ_CP090978.1"/>
</dbReference>
<keyword evidence="2" id="KW-1185">Reference proteome</keyword>
<sequence length="398" mass="44911">MQSNASPLLGIMVTELKRRLPFASSRFYEQLTLAGDALGIQVFVFSPNRINWQQRTIAGHSYAHETRSWKKDTFPLPSFIYDRCFFSGKDTYLQYRFHVRKLRETPGVRFLGYGLKGKWEVQQMLQQEAELSPYLPATAVFTDEYMLKDWLKERQQLFLKPQGGSQGKGAVHLQVVSDSDGMRSFIIHGRDSRNVPLHVRFSDWTECMSYLHGLIGRRPYLVQKYLPLHTSDGTAYDIRCFVQKNRRGLWETVGMAARAGQPGSVTSNLHGGGKALEVLSFLSGQFGENRAGVLVDTLYKLSEIIPSTLESSHGRLAELGIDFGVDTSGQIWILEVNSKPGRTIFSRTGDTKARIQSIVNPVRYAAYLWKTSSPGTVAPYRKSTVYPASMIVKTHIQG</sequence>
<evidence type="ECO:0000313" key="1">
    <source>
        <dbReference type="EMBL" id="UJF34717.1"/>
    </source>
</evidence>